<evidence type="ECO:0000313" key="2">
    <source>
        <dbReference type="EMBL" id="TDL21302.1"/>
    </source>
</evidence>
<dbReference type="EMBL" id="ML170181">
    <property type="protein sequence ID" value="TDL21302.1"/>
    <property type="molecule type" value="Genomic_DNA"/>
</dbReference>
<organism evidence="2 3">
    <name type="scientific">Rickenella mellea</name>
    <dbReference type="NCBI Taxonomy" id="50990"/>
    <lineage>
        <taxon>Eukaryota</taxon>
        <taxon>Fungi</taxon>
        <taxon>Dikarya</taxon>
        <taxon>Basidiomycota</taxon>
        <taxon>Agaricomycotina</taxon>
        <taxon>Agaricomycetes</taxon>
        <taxon>Hymenochaetales</taxon>
        <taxon>Rickenellaceae</taxon>
        <taxon>Rickenella</taxon>
    </lineage>
</organism>
<evidence type="ECO:0000256" key="1">
    <source>
        <dbReference type="SAM" id="Phobius"/>
    </source>
</evidence>
<dbReference type="Proteomes" id="UP000294933">
    <property type="component" value="Unassembled WGS sequence"/>
</dbReference>
<keyword evidence="1" id="KW-0472">Membrane</keyword>
<gene>
    <name evidence="2" type="ORF">BD410DRAFT_298446</name>
</gene>
<accession>A0A4Y7Q2B7</accession>
<sequence length="171" mass="19378">MKGTRAIRVWICIPHFRESFSFSPSLCFRLSSTWTHDSQEVFCDRVGGKPHLVLVPGYIFTTLRVFSWVFWISPSNIVWVCPPSIGLWFRTSGTRSLSTFIFVLISTMIAMLTLIFQWWAQLNTSIVLVITLLFCIYPLSCGSHASRSFSPNPDLEGGCAASVPQCRLNFD</sequence>
<evidence type="ECO:0000313" key="3">
    <source>
        <dbReference type="Proteomes" id="UP000294933"/>
    </source>
</evidence>
<keyword evidence="1" id="KW-0812">Transmembrane</keyword>
<feature type="transmembrane region" description="Helical" evidence="1">
    <location>
        <begin position="68"/>
        <end position="89"/>
    </location>
</feature>
<reference evidence="2 3" key="1">
    <citation type="submission" date="2018-06" db="EMBL/GenBank/DDBJ databases">
        <title>A transcriptomic atlas of mushroom development highlights an independent origin of complex multicellularity.</title>
        <authorList>
            <consortium name="DOE Joint Genome Institute"/>
            <person name="Krizsan K."/>
            <person name="Almasi E."/>
            <person name="Merenyi Z."/>
            <person name="Sahu N."/>
            <person name="Viragh M."/>
            <person name="Koszo T."/>
            <person name="Mondo S."/>
            <person name="Kiss B."/>
            <person name="Balint B."/>
            <person name="Kues U."/>
            <person name="Barry K."/>
            <person name="Hegedus J.C."/>
            <person name="Henrissat B."/>
            <person name="Johnson J."/>
            <person name="Lipzen A."/>
            <person name="Ohm R."/>
            <person name="Nagy I."/>
            <person name="Pangilinan J."/>
            <person name="Yan J."/>
            <person name="Xiong Y."/>
            <person name="Grigoriev I.V."/>
            <person name="Hibbett D.S."/>
            <person name="Nagy L.G."/>
        </authorList>
    </citation>
    <scope>NUCLEOTIDE SEQUENCE [LARGE SCALE GENOMIC DNA]</scope>
    <source>
        <strain evidence="2 3">SZMC22713</strain>
    </source>
</reference>
<name>A0A4Y7Q2B7_9AGAM</name>
<dbReference type="VEuPathDB" id="FungiDB:BD410DRAFT_298446"/>
<dbReference type="AlphaFoldDB" id="A0A4Y7Q2B7"/>
<proteinExistence type="predicted"/>
<keyword evidence="3" id="KW-1185">Reference proteome</keyword>
<feature type="transmembrane region" description="Helical" evidence="1">
    <location>
        <begin position="126"/>
        <end position="145"/>
    </location>
</feature>
<keyword evidence="1" id="KW-1133">Transmembrane helix</keyword>
<feature type="transmembrane region" description="Helical" evidence="1">
    <location>
        <begin position="101"/>
        <end position="120"/>
    </location>
</feature>
<protein>
    <submittedName>
        <fullName evidence="2">Uncharacterized protein</fullName>
    </submittedName>
</protein>